<keyword evidence="11" id="KW-1185">Reference proteome</keyword>
<evidence type="ECO:0000313" key="11">
    <source>
        <dbReference type="Proteomes" id="UP000661507"/>
    </source>
</evidence>
<evidence type="ECO:0000313" key="10">
    <source>
        <dbReference type="EMBL" id="GGJ01763.1"/>
    </source>
</evidence>
<evidence type="ECO:0000256" key="1">
    <source>
        <dbReference type="ARBA" id="ARBA00003943"/>
    </source>
</evidence>
<dbReference type="SMART" id="SM01002">
    <property type="entry name" value="AlaDh_PNT_C"/>
    <property type="match status" value="1"/>
</dbReference>
<accession>A0A917K6E8</accession>
<evidence type="ECO:0000256" key="3">
    <source>
        <dbReference type="ARBA" id="ARBA00022741"/>
    </source>
</evidence>
<protein>
    <recommendedName>
        <fullName evidence="2">proton-translocating NAD(P)(+) transhydrogenase</fullName>
        <ecNumber evidence="2">7.1.1.1</ecNumber>
    </recommendedName>
</protein>
<dbReference type="EC" id="7.1.1.1" evidence="2"/>
<keyword evidence="6" id="KW-0520">NAD</keyword>
<dbReference type="Pfam" id="PF01262">
    <property type="entry name" value="AlaDh_PNT_C"/>
    <property type="match status" value="1"/>
</dbReference>
<organism evidence="10 11">
    <name type="scientific">Neoroseomonas lacus</name>
    <dbReference type="NCBI Taxonomy" id="287609"/>
    <lineage>
        <taxon>Bacteria</taxon>
        <taxon>Pseudomonadati</taxon>
        <taxon>Pseudomonadota</taxon>
        <taxon>Alphaproteobacteria</taxon>
        <taxon>Acetobacterales</taxon>
        <taxon>Acetobacteraceae</taxon>
        <taxon>Neoroseomonas</taxon>
    </lineage>
</organism>
<proteinExistence type="predicted"/>
<gene>
    <name evidence="10" type="primary">pntA</name>
    <name evidence="10" type="ORF">GCM10011320_05720</name>
</gene>
<dbReference type="InterPro" id="IPR007886">
    <property type="entry name" value="AlaDH/PNT_N"/>
</dbReference>
<evidence type="ECO:0000256" key="6">
    <source>
        <dbReference type="ARBA" id="ARBA00023027"/>
    </source>
</evidence>
<dbReference type="InterPro" id="IPR007698">
    <property type="entry name" value="AlaDH/PNT_NAD(H)-bd"/>
</dbReference>
<reference evidence="10" key="1">
    <citation type="journal article" date="2014" name="Int. J. Syst. Evol. Microbiol.">
        <title>Complete genome sequence of Corynebacterium casei LMG S-19264T (=DSM 44701T), isolated from a smear-ripened cheese.</title>
        <authorList>
            <consortium name="US DOE Joint Genome Institute (JGI-PGF)"/>
            <person name="Walter F."/>
            <person name="Albersmeier A."/>
            <person name="Kalinowski J."/>
            <person name="Ruckert C."/>
        </authorList>
    </citation>
    <scope>NUCLEOTIDE SEQUENCE</scope>
    <source>
        <strain evidence="10">CGMCC 1.3617</strain>
    </source>
</reference>
<sequence>MKLAVLTERRNGETRVAATPETVKKYIGMGLEVAVETGAGVASGFTDAAYAEAGATMAADAATALAGAAIVLKVRAPLGTGEGAVDELSLIPRGALLIGTLGADAAGAATYANLGIEACSMELAPRITRAQSMDVLSSQANLAGYRAVIEGAGAYDKGFPMMMTAAGTVPAANAFIMGAGVAGLQAIATARRLGGRVSATDVRPAAKEEIKSLGASFVGYEDEESKAAQTAGGYAKQLSAEFYAKQAEVVATHIAKQDVVVCTALVQGRRAPILVTAAMVASMKPGSVIVDIASDAGGNCALTKPGELFVTDNGVKVLGYTNWAGRLPAAASALYARNLLTFLSTFWDKEAKAPKLPEDDDIVKGVTLTRGGAVVHPAMKPAA</sequence>
<dbReference type="SMART" id="SM01003">
    <property type="entry name" value="AlaDh_PNT_N"/>
    <property type="match status" value="1"/>
</dbReference>
<dbReference type="GO" id="GO:0050661">
    <property type="term" value="F:NADP binding"/>
    <property type="evidence" value="ECO:0007669"/>
    <property type="project" value="TreeGrafter"/>
</dbReference>
<reference evidence="10" key="2">
    <citation type="submission" date="2020-09" db="EMBL/GenBank/DDBJ databases">
        <authorList>
            <person name="Sun Q."/>
            <person name="Zhou Y."/>
        </authorList>
    </citation>
    <scope>NUCLEOTIDE SEQUENCE</scope>
    <source>
        <strain evidence="10">CGMCC 1.3617</strain>
    </source>
</reference>
<name>A0A917K6E8_9PROT</name>
<dbReference type="GO" id="GO:0006740">
    <property type="term" value="P:NADPH regeneration"/>
    <property type="evidence" value="ECO:0007669"/>
    <property type="project" value="TreeGrafter"/>
</dbReference>
<feature type="domain" description="Alanine dehydrogenase/pyridine nucleotide transhydrogenase N-terminal" evidence="9">
    <location>
        <begin position="4"/>
        <end position="143"/>
    </location>
</feature>
<dbReference type="Gene3D" id="3.40.50.720">
    <property type="entry name" value="NAD(P)-binding Rossmann-like Domain"/>
    <property type="match status" value="2"/>
</dbReference>
<evidence type="ECO:0000259" key="9">
    <source>
        <dbReference type="SMART" id="SM01003"/>
    </source>
</evidence>
<dbReference type="CDD" id="cd05304">
    <property type="entry name" value="Rubrum_tdh"/>
    <property type="match status" value="1"/>
</dbReference>
<dbReference type="PANTHER" id="PTHR10160">
    <property type="entry name" value="NAD(P) TRANSHYDROGENASE"/>
    <property type="match status" value="1"/>
</dbReference>
<dbReference type="Pfam" id="PF05222">
    <property type="entry name" value="AlaDh_PNT_N"/>
    <property type="match status" value="1"/>
</dbReference>
<dbReference type="Proteomes" id="UP000661507">
    <property type="component" value="Unassembled WGS sequence"/>
</dbReference>
<dbReference type="SUPFAM" id="SSF51735">
    <property type="entry name" value="NAD(P)-binding Rossmann-fold domains"/>
    <property type="match status" value="1"/>
</dbReference>
<dbReference type="GO" id="GO:0005886">
    <property type="term" value="C:plasma membrane"/>
    <property type="evidence" value="ECO:0007669"/>
    <property type="project" value="TreeGrafter"/>
</dbReference>
<keyword evidence="3" id="KW-0547">Nucleotide-binding</keyword>
<dbReference type="GO" id="GO:0008750">
    <property type="term" value="F:proton-translocating NAD(P)+ transhydrogenase activity"/>
    <property type="evidence" value="ECO:0007669"/>
    <property type="project" value="UniProtKB-EC"/>
</dbReference>
<evidence type="ECO:0000256" key="4">
    <source>
        <dbReference type="ARBA" id="ARBA00022857"/>
    </source>
</evidence>
<comment type="catalytic activity">
    <reaction evidence="7">
        <text>NAD(+) + NADPH + H(+)(in) = NADH + NADP(+) + H(+)(out)</text>
        <dbReference type="Rhea" id="RHEA:47992"/>
        <dbReference type="ChEBI" id="CHEBI:15378"/>
        <dbReference type="ChEBI" id="CHEBI:57540"/>
        <dbReference type="ChEBI" id="CHEBI:57783"/>
        <dbReference type="ChEBI" id="CHEBI:57945"/>
        <dbReference type="ChEBI" id="CHEBI:58349"/>
        <dbReference type="EC" id="7.1.1.1"/>
    </reaction>
</comment>
<dbReference type="SUPFAM" id="SSF52283">
    <property type="entry name" value="Formate/glycerate dehydrogenase catalytic domain-like"/>
    <property type="match status" value="1"/>
</dbReference>
<evidence type="ECO:0000259" key="8">
    <source>
        <dbReference type="SMART" id="SM01002"/>
    </source>
</evidence>
<dbReference type="EMBL" id="BMKW01000001">
    <property type="protein sequence ID" value="GGJ01763.1"/>
    <property type="molecule type" value="Genomic_DNA"/>
</dbReference>
<keyword evidence="5" id="KW-1278">Translocase</keyword>
<evidence type="ECO:0000256" key="2">
    <source>
        <dbReference type="ARBA" id="ARBA00012943"/>
    </source>
</evidence>
<comment type="function">
    <text evidence="1">The transhydrogenation between NADH and NADP is coupled to respiration and ATP hydrolysis and functions as a proton pump across the membrane.</text>
</comment>
<dbReference type="PANTHER" id="PTHR10160:SF19">
    <property type="entry name" value="PROTON-TRANSLOCATING NAD(P)(+) TRANSHYDROGENASE"/>
    <property type="match status" value="1"/>
</dbReference>
<feature type="domain" description="Alanine dehydrogenase/pyridine nucleotide transhydrogenase NAD(H)-binding" evidence="8">
    <location>
        <begin position="152"/>
        <end position="319"/>
    </location>
</feature>
<evidence type="ECO:0000256" key="5">
    <source>
        <dbReference type="ARBA" id="ARBA00022967"/>
    </source>
</evidence>
<keyword evidence="4" id="KW-0521">NADP</keyword>
<comment type="caution">
    <text evidence="10">The sequence shown here is derived from an EMBL/GenBank/DDBJ whole genome shotgun (WGS) entry which is preliminary data.</text>
</comment>
<dbReference type="RefSeq" id="WP_188965382.1">
    <property type="nucleotide sequence ID" value="NZ_BMKW01000001.1"/>
</dbReference>
<evidence type="ECO:0000256" key="7">
    <source>
        <dbReference type="ARBA" id="ARBA00048202"/>
    </source>
</evidence>
<dbReference type="AlphaFoldDB" id="A0A917K6E8"/>
<dbReference type="InterPro" id="IPR036291">
    <property type="entry name" value="NAD(P)-bd_dom_sf"/>
</dbReference>